<evidence type="ECO:0000256" key="2">
    <source>
        <dbReference type="SAM" id="Phobius"/>
    </source>
</evidence>
<name>A0A7S2SL65_9STRA</name>
<feature type="transmembrane region" description="Helical" evidence="2">
    <location>
        <begin position="73"/>
        <end position="92"/>
    </location>
</feature>
<reference evidence="3" key="1">
    <citation type="submission" date="2021-01" db="EMBL/GenBank/DDBJ databases">
        <authorList>
            <person name="Corre E."/>
            <person name="Pelletier E."/>
            <person name="Niang G."/>
            <person name="Scheremetjew M."/>
            <person name="Finn R."/>
            <person name="Kale V."/>
            <person name="Holt S."/>
            <person name="Cochrane G."/>
            <person name="Meng A."/>
            <person name="Brown T."/>
            <person name="Cohen L."/>
        </authorList>
    </citation>
    <scope>NUCLEOTIDE SEQUENCE</scope>
    <source>
        <strain evidence="3">CCMP1452</strain>
    </source>
</reference>
<evidence type="ECO:0000256" key="1">
    <source>
        <dbReference type="SAM" id="MobiDB-lite"/>
    </source>
</evidence>
<feature type="transmembrane region" description="Helical" evidence="2">
    <location>
        <begin position="155"/>
        <end position="172"/>
    </location>
</feature>
<feature type="transmembrane region" description="Helical" evidence="2">
    <location>
        <begin position="232"/>
        <end position="250"/>
    </location>
</feature>
<accession>A0A7S2SL65</accession>
<evidence type="ECO:0000313" key="3">
    <source>
        <dbReference type="EMBL" id="CAD9703251.1"/>
    </source>
</evidence>
<protein>
    <submittedName>
        <fullName evidence="3">Uncharacterized protein</fullName>
    </submittedName>
</protein>
<sequence>MVPQINRFNGWTALLVSSCITLFVLEDQGVWRTLGSKGIYIIACCGLTLIFSFFMVVSYFNDVLSRTIIGTKLESFLSSFLLGLWCACVAIIQDSRNQLATWNGLYKGNTIRNANLYFSSWASFLVTGYLVASILQHTNVFDISQTVAGTPPKLMKWYIILIASIVVLITSADLKSGACSDDCLDNESNNCYQPRTCRSNNYAISIGAIIGTLSLVATALSHLNRLELRIELMLSVIALIFYAFGTGFITSEDGPGSLLGNLYFSTWAGFISSFMLVCLSGREYFYDGNIGATAPHSSELDKEEEIETPVDGSMEATAPQPSELYKGKDIETPSVPLDDLQL</sequence>
<organism evidence="3">
    <name type="scientific">Eucampia antarctica</name>
    <dbReference type="NCBI Taxonomy" id="49252"/>
    <lineage>
        <taxon>Eukaryota</taxon>
        <taxon>Sar</taxon>
        <taxon>Stramenopiles</taxon>
        <taxon>Ochrophyta</taxon>
        <taxon>Bacillariophyta</taxon>
        <taxon>Mediophyceae</taxon>
        <taxon>Biddulphiophycidae</taxon>
        <taxon>Hemiaulales</taxon>
        <taxon>Hemiaulaceae</taxon>
        <taxon>Eucampia</taxon>
    </lineage>
</organism>
<dbReference type="AlphaFoldDB" id="A0A7S2SL65"/>
<feature type="transmembrane region" description="Helical" evidence="2">
    <location>
        <begin position="7"/>
        <end position="25"/>
    </location>
</feature>
<proteinExistence type="predicted"/>
<keyword evidence="2" id="KW-0472">Membrane</keyword>
<dbReference type="EMBL" id="HBHI01031119">
    <property type="protein sequence ID" value="CAD9703251.1"/>
    <property type="molecule type" value="Transcribed_RNA"/>
</dbReference>
<feature type="region of interest" description="Disordered" evidence="1">
    <location>
        <begin position="296"/>
        <end position="342"/>
    </location>
</feature>
<feature type="transmembrane region" description="Helical" evidence="2">
    <location>
        <begin position="202"/>
        <end position="220"/>
    </location>
</feature>
<feature type="transmembrane region" description="Helical" evidence="2">
    <location>
        <begin position="116"/>
        <end position="135"/>
    </location>
</feature>
<keyword evidence="2" id="KW-1133">Transmembrane helix</keyword>
<keyword evidence="2" id="KW-0812">Transmembrane</keyword>
<gene>
    <name evidence="3" type="ORF">EANT1437_LOCUS16023</name>
</gene>
<feature type="transmembrane region" description="Helical" evidence="2">
    <location>
        <begin position="37"/>
        <end position="61"/>
    </location>
</feature>
<dbReference type="PROSITE" id="PS51257">
    <property type="entry name" value="PROKAR_LIPOPROTEIN"/>
    <property type="match status" value="1"/>
</dbReference>
<feature type="transmembrane region" description="Helical" evidence="2">
    <location>
        <begin position="262"/>
        <end position="279"/>
    </location>
</feature>